<organism evidence="9 10">
    <name type="scientific">Zasmidium cellare ATCC 36951</name>
    <dbReference type="NCBI Taxonomy" id="1080233"/>
    <lineage>
        <taxon>Eukaryota</taxon>
        <taxon>Fungi</taxon>
        <taxon>Dikarya</taxon>
        <taxon>Ascomycota</taxon>
        <taxon>Pezizomycotina</taxon>
        <taxon>Dothideomycetes</taxon>
        <taxon>Dothideomycetidae</taxon>
        <taxon>Mycosphaerellales</taxon>
        <taxon>Mycosphaerellaceae</taxon>
        <taxon>Zasmidium</taxon>
    </lineage>
</organism>
<keyword evidence="7" id="KW-0503">Monooxygenase</keyword>
<evidence type="ECO:0008006" key="11">
    <source>
        <dbReference type="Google" id="ProtNLM"/>
    </source>
</evidence>
<dbReference type="OrthoDB" id="1844152at2759"/>
<evidence type="ECO:0000256" key="8">
    <source>
        <dbReference type="SAM" id="Phobius"/>
    </source>
</evidence>
<name>A0A6A6CQW3_ZASCE</name>
<dbReference type="EMBL" id="ML993590">
    <property type="protein sequence ID" value="KAF2168558.1"/>
    <property type="molecule type" value="Genomic_DNA"/>
</dbReference>
<dbReference type="InterPro" id="IPR001128">
    <property type="entry name" value="Cyt_P450"/>
</dbReference>
<feature type="transmembrane region" description="Helical" evidence="8">
    <location>
        <begin position="16"/>
        <end position="38"/>
    </location>
</feature>
<proteinExistence type="inferred from homology"/>
<reference evidence="9" key="1">
    <citation type="journal article" date="2020" name="Stud. Mycol.">
        <title>101 Dothideomycetes genomes: a test case for predicting lifestyles and emergence of pathogens.</title>
        <authorList>
            <person name="Haridas S."/>
            <person name="Albert R."/>
            <person name="Binder M."/>
            <person name="Bloem J."/>
            <person name="Labutti K."/>
            <person name="Salamov A."/>
            <person name="Andreopoulos B."/>
            <person name="Baker S."/>
            <person name="Barry K."/>
            <person name="Bills G."/>
            <person name="Bluhm B."/>
            <person name="Cannon C."/>
            <person name="Castanera R."/>
            <person name="Culley D."/>
            <person name="Daum C."/>
            <person name="Ezra D."/>
            <person name="Gonzalez J."/>
            <person name="Henrissat B."/>
            <person name="Kuo A."/>
            <person name="Liang C."/>
            <person name="Lipzen A."/>
            <person name="Lutzoni F."/>
            <person name="Magnuson J."/>
            <person name="Mondo S."/>
            <person name="Nolan M."/>
            <person name="Ohm R."/>
            <person name="Pangilinan J."/>
            <person name="Park H.-J."/>
            <person name="Ramirez L."/>
            <person name="Alfaro M."/>
            <person name="Sun H."/>
            <person name="Tritt A."/>
            <person name="Yoshinaga Y."/>
            <person name="Zwiers L.-H."/>
            <person name="Turgeon B."/>
            <person name="Goodwin S."/>
            <person name="Spatafora J."/>
            <person name="Crous P."/>
            <person name="Grigoriev I."/>
        </authorList>
    </citation>
    <scope>NUCLEOTIDE SEQUENCE</scope>
    <source>
        <strain evidence="9">ATCC 36951</strain>
    </source>
</reference>
<dbReference type="SUPFAM" id="SSF48264">
    <property type="entry name" value="Cytochrome P450"/>
    <property type="match status" value="1"/>
</dbReference>
<keyword evidence="4 7" id="KW-0560">Oxidoreductase</keyword>
<dbReference type="PRINTS" id="PR00465">
    <property type="entry name" value="EP450IV"/>
</dbReference>
<accession>A0A6A6CQW3</accession>
<evidence type="ECO:0000256" key="1">
    <source>
        <dbReference type="ARBA" id="ARBA00001971"/>
    </source>
</evidence>
<sequence length="554" mass="62755">MISDLSSEASVSATQVLLAACGLAVAYVVVTAFILPFLSHQGKYWSTQSWVGLQKQWFARYRAGANAVKNTRNMVIEGYEKFSRNNKTFVLPQFSTRPLLILPANKLNEFLSLPDDRVDPLLPNQESIATEYTVGSDISHGPHIDIVRRQLTRRLPLLTTDVYEELVFSMKDNWNADQHDWTTVKAYDTCQKIVSRAANRVFAGTELCRTPEFLEHSRLYAVAVFRTGGIMRLFPKPLHPIIAPIFQREIRKHLNICKRLALPNIRERLAHIQNTQKDSTYKAPVRAQADALQWMLEDLNELAKKDPSELDEHKIVRRLLLLNMVAIHTTSMVTTNTLLDLYSSPDKEEYVSGLREEVERVLRESGGEWTKTAINSMYRIDSAIRESMRYSDLGDVGMRREVIDPKGIDLSGGIHIPYGVRIAAPNHTIHRDSAFYGNNANEWDAFRFSRPREQYIEEVQAAGGDADRLDRVLEQKNQGLIATGADFLSFGHGRHSCPGRFFASQEMKLMLAHIVMNYEIEVVGGERPPNMLMNGACIPSQTAELRVKLRSGKA</sequence>
<dbReference type="Proteomes" id="UP000799537">
    <property type="component" value="Unassembled WGS sequence"/>
</dbReference>
<evidence type="ECO:0000256" key="5">
    <source>
        <dbReference type="ARBA" id="ARBA00023004"/>
    </source>
</evidence>
<dbReference type="GeneID" id="54569803"/>
<feature type="binding site" description="axial binding residue" evidence="6">
    <location>
        <position position="497"/>
    </location>
    <ligand>
        <name>heme</name>
        <dbReference type="ChEBI" id="CHEBI:30413"/>
    </ligand>
    <ligandPart>
        <name>Fe</name>
        <dbReference type="ChEBI" id="CHEBI:18248"/>
    </ligandPart>
</feature>
<comment type="similarity">
    <text evidence="2 7">Belongs to the cytochrome P450 family.</text>
</comment>
<keyword evidence="6 7" id="KW-0349">Heme</keyword>
<keyword evidence="8" id="KW-0472">Membrane</keyword>
<comment type="cofactor">
    <cofactor evidence="1 6">
        <name>heme</name>
        <dbReference type="ChEBI" id="CHEBI:30413"/>
    </cofactor>
</comment>
<evidence type="ECO:0000256" key="2">
    <source>
        <dbReference type="ARBA" id="ARBA00010617"/>
    </source>
</evidence>
<dbReference type="Gene3D" id="1.10.630.10">
    <property type="entry name" value="Cytochrome P450"/>
    <property type="match status" value="1"/>
</dbReference>
<dbReference type="GO" id="GO:0020037">
    <property type="term" value="F:heme binding"/>
    <property type="evidence" value="ECO:0007669"/>
    <property type="project" value="InterPro"/>
</dbReference>
<keyword evidence="3 6" id="KW-0479">Metal-binding</keyword>
<dbReference type="GO" id="GO:0016705">
    <property type="term" value="F:oxidoreductase activity, acting on paired donors, with incorporation or reduction of molecular oxygen"/>
    <property type="evidence" value="ECO:0007669"/>
    <property type="project" value="InterPro"/>
</dbReference>
<evidence type="ECO:0000256" key="3">
    <source>
        <dbReference type="ARBA" id="ARBA00022723"/>
    </source>
</evidence>
<evidence type="ECO:0000256" key="6">
    <source>
        <dbReference type="PIRSR" id="PIRSR602403-1"/>
    </source>
</evidence>
<keyword evidence="10" id="KW-1185">Reference proteome</keyword>
<evidence type="ECO:0000256" key="4">
    <source>
        <dbReference type="ARBA" id="ARBA00023002"/>
    </source>
</evidence>
<evidence type="ECO:0000313" key="9">
    <source>
        <dbReference type="EMBL" id="KAF2168558.1"/>
    </source>
</evidence>
<dbReference type="CDD" id="cd11041">
    <property type="entry name" value="CYP503A1-like"/>
    <property type="match status" value="1"/>
</dbReference>
<dbReference type="PROSITE" id="PS00086">
    <property type="entry name" value="CYTOCHROME_P450"/>
    <property type="match status" value="1"/>
</dbReference>
<evidence type="ECO:0000313" key="10">
    <source>
        <dbReference type="Proteomes" id="UP000799537"/>
    </source>
</evidence>
<keyword evidence="5 6" id="KW-0408">Iron</keyword>
<dbReference type="InterPro" id="IPR002403">
    <property type="entry name" value="Cyt_P450_E_grp-IV"/>
</dbReference>
<keyword evidence="8" id="KW-1133">Transmembrane helix</keyword>
<dbReference type="PANTHER" id="PTHR46206">
    <property type="entry name" value="CYTOCHROME P450"/>
    <property type="match status" value="1"/>
</dbReference>
<protein>
    <recommendedName>
        <fullName evidence="11">Cytochrome P450</fullName>
    </recommendedName>
</protein>
<dbReference type="GO" id="GO:0004497">
    <property type="term" value="F:monooxygenase activity"/>
    <property type="evidence" value="ECO:0007669"/>
    <property type="project" value="UniProtKB-KW"/>
</dbReference>
<keyword evidence="8" id="KW-0812">Transmembrane</keyword>
<dbReference type="AlphaFoldDB" id="A0A6A6CQW3"/>
<dbReference type="RefSeq" id="XP_033669447.1">
    <property type="nucleotide sequence ID" value="XM_033816531.1"/>
</dbReference>
<gene>
    <name evidence="9" type="ORF">M409DRAFT_65486</name>
</gene>
<dbReference type="InterPro" id="IPR036396">
    <property type="entry name" value="Cyt_P450_sf"/>
</dbReference>
<evidence type="ECO:0000256" key="7">
    <source>
        <dbReference type="RuleBase" id="RU000461"/>
    </source>
</evidence>
<dbReference type="GO" id="GO:0005506">
    <property type="term" value="F:iron ion binding"/>
    <property type="evidence" value="ECO:0007669"/>
    <property type="project" value="InterPro"/>
</dbReference>
<dbReference type="InterPro" id="IPR017972">
    <property type="entry name" value="Cyt_P450_CS"/>
</dbReference>
<dbReference type="Pfam" id="PF00067">
    <property type="entry name" value="p450"/>
    <property type="match status" value="1"/>
</dbReference>